<keyword evidence="3" id="KW-1185">Reference proteome</keyword>
<name>A0ABQ9XW53_9EUKA</name>
<evidence type="ECO:0000313" key="3">
    <source>
        <dbReference type="Proteomes" id="UP001281761"/>
    </source>
</evidence>
<dbReference type="EMBL" id="JARBJD010000064">
    <property type="protein sequence ID" value="KAK2955707.1"/>
    <property type="molecule type" value="Genomic_DNA"/>
</dbReference>
<accession>A0ABQ9XW53</accession>
<protein>
    <submittedName>
        <fullName evidence="2">Uncharacterized protein</fullName>
    </submittedName>
</protein>
<sequence>MSEQNSISRQSIDSSSTECSKSDIVNLALSEEIQTQSLESHIRRFESGDESLPWTRLMEWFVEAVIGVELFRNEHHSAPPLTSENIRIDSSSTIVIAFPYSPDQPSISGSLSSDISTLCSFFLHIHRTLIHNNLLIIPLDPDDRNIVFARLMVALVEHFVASGDLILPNSSPSDHSQSFSAHFRLLSEYKIPQYDPLYVINLAAAFINFIRISEHRINFILPNHSFLLRDGIIFSEELLDVVKTIKETHSLDTAQNVFYDWTEWVKMMETIEKDATLGRDLSFLQSRCLRASLLSLHSKHQLRANPPQTEESNEAESSSNEIVTSITRSPSVIDVTWNLMDVGSSQFSTAISTQTSLPSDQSSSDSRTVASDQLVFHAASFARHSQQILSAIHLHLTRHHPTDFTWDVRPSFQSDSFFDSYPTPDSSHVDLNEKFDVSLFNETDDRKVVASLRRCLDVVKKTKSAKCIADVHTFRTLLITGLHSSDFRISLYCSTLFFALADLLPTVDDPRDSQFQSLRMAFFDGTFEEKITLLKLWMRWLNTGRAGAHSFFPMDLIFELYLRSDPNAFFTFQLDVTDCSPRKFLSTPYVGLHSLLLRSPNLNLNQQELPQLIHMFFPVPGQDTNVNHLLNLFRVFPPPRLIDTLLASPNLIRPHIDIWTDFLAVFCDFSTSSSPFGVCSSLATVFKMLSPFDSRQNHVALDRINIAGDIVVSLHWLSIPAHFDSPLLCHLPSLAGAQRGVLQTLSSHSGIPSLLTPLTIESFSYSIRSLTSSPFSFHDGISKISLSVRYVDSDVFRSFKLKSFIVQSVVSCLLSPIPAVVSTTFEFLHRFVNVSSDAVRIKLVKQGLLGRVIFAVSCSSFLDDYEKGIAVIGILLDTIRRNDLKQRMIDYDLFDIFDIIDI</sequence>
<comment type="caution">
    <text evidence="2">The sequence shown here is derived from an EMBL/GenBank/DDBJ whole genome shotgun (WGS) entry which is preliminary data.</text>
</comment>
<dbReference type="Proteomes" id="UP001281761">
    <property type="component" value="Unassembled WGS sequence"/>
</dbReference>
<gene>
    <name evidence="2" type="ORF">BLNAU_9397</name>
</gene>
<evidence type="ECO:0000313" key="2">
    <source>
        <dbReference type="EMBL" id="KAK2955707.1"/>
    </source>
</evidence>
<organism evidence="2 3">
    <name type="scientific">Blattamonas nauphoetae</name>
    <dbReference type="NCBI Taxonomy" id="2049346"/>
    <lineage>
        <taxon>Eukaryota</taxon>
        <taxon>Metamonada</taxon>
        <taxon>Preaxostyla</taxon>
        <taxon>Oxymonadida</taxon>
        <taxon>Blattamonas</taxon>
    </lineage>
</organism>
<proteinExistence type="predicted"/>
<reference evidence="2 3" key="1">
    <citation type="journal article" date="2022" name="bioRxiv">
        <title>Genomics of Preaxostyla Flagellates Illuminates Evolutionary Transitions and the Path Towards Mitochondrial Loss.</title>
        <authorList>
            <person name="Novak L.V.F."/>
            <person name="Treitli S.C."/>
            <person name="Pyrih J."/>
            <person name="Halakuc P."/>
            <person name="Pipaliya S.V."/>
            <person name="Vacek V."/>
            <person name="Brzon O."/>
            <person name="Soukal P."/>
            <person name="Eme L."/>
            <person name="Dacks J.B."/>
            <person name="Karnkowska A."/>
            <person name="Elias M."/>
            <person name="Hampl V."/>
        </authorList>
    </citation>
    <scope>NUCLEOTIDE SEQUENCE [LARGE SCALE GENOMIC DNA]</scope>
    <source>
        <strain evidence="2">NAU3</strain>
        <tissue evidence="2">Gut</tissue>
    </source>
</reference>
<evidence type="ECO:0000256" key="1">
    <source>
        <dbReference type="SAM" id="MobiDB-lite"/>
    </source>
</evidence>
<feature type="region of interest" description="Disordered" evidence="1">
    <location>
        <begin position="300"/>
        <end position="323"/>
    </location>
</feature>